<reference evidence="1" key="2">
    <citation type="journal article" date="2023" name="Microbiol Resour">
        <title>Decontamination and Annotation of the Draft Genome Sequence of the Oomycete Lagenidium giganteum ARSEF 373.</title>
        <authorList>
            <person name="Morgan W.R."/>
            <person name="Tartar A."/>
        </authorList>
    </citation>
    <scope>NUCLEOTIDE SEQUENCE</scope>
    <source>
        <strain evidence="1">ARSEF 373</strain>
    </source>
</reference>
<dbReference type="AlphaFoldDB" id="A0AAV2Z1G2"/>
<name>A0AAV2Z1G2_9STRA</name>
<protein>
    <submittedName>
        <fullName evidence="1">Uncharacterized protein</fullName>
    </submittedName>
</protein>
<proteinExistence type="predicted"/>
<gene>
    <name evidence="1" type="ORF">N0F65_005748</name>
</gene>
<reference evidence="1" key="1">
    <citation type="submission" date="2022-11" db="EMBL/GenBank/DDBJ databases">
        <authorList>
            <person name="Morgan W.R."/>
            <person name="Tartar A."/>
        </authorList>
    </citation>
    <scope>NUCLEOTIDE SEQUENCE</scope>
    <source>
        <strain evidence="1">ARSEF 373</strain>
    </source>
</reference>
<organism evidence="1 2">
    <name type="scientific">Lagenidium giganteum</name>
    <dbReference type="NCBI Taxonomy" id="4803"/>
    <lineage>
        <taxon>Eukaryota</taxon>
        <taxon>Sar</taxon>
        <taxon>Stramenopiles</taxon>
        <taxon>Oomycota</taxon>
        <taxon>Peronosporomycetes</taxon>
        <taxon>Pythiales</taxon>
        <taxon>Pythiaceae</taxon>
    </lineage>
</organism>
<keyword evidence="2" id="KW-1185">Reference proteome</keyword>
<dbReference type="Proteomes" id="UP001146120">
    <property type="component" value="Unassembled WGS sequence"/>
</dbReference>
<accession>A0AAV2Z1G2</accession>
<sequence length="105" mass="12406">MRCTSAIVSTTRMRTELQMRNSYFENRMSITFGNLKEWYSFTHQMIQTDHETTTTQGSGFFWAWRMTLLDTMCTIPARTRANGLPMCVLMRPSCTNIVMMWEQRT</sequence>
<evidence type="ECO:0000313" key="2">
    <source>
        <dbReference type="Proteomes" id="UP001146120"/>
    </source>
</evidence>
<dbReference type="EMBL" id="DAKRPA010000103">
    <property type="protein sequence ID" value="DAZ98564.1"/>
    <property type="molecule type" value="Genomic_DNA"/>
</dbReference>
<comment type="caution">
    <text evidence="1">The sequence shown here is derived from an EMBL/GenBank/DDBJ whole genome shotgun (WGS) entry which is preliminary data.</text>
</comment>
<evidence type="ECO:0000313" key="1">
    <source>
        <dbReference type="EMBL" id="DAZ98564.1"/>
    </source>
</evidence>